<dbReference type="RefSeq" id="WP_286002262.1">
    <property type="nucleotide sequence ID" value="NZ_CP127295.1"/>
</dbReference>
<sequence>MPDRVFVSFDYDHDRFLKEALIGQSKNPDSPFEVADWSIKEPSPDWRKRARYRIASSDLVIVICGEHTHQALGVGIEVELAQEVGVPYVLIQGYDQRQCTKSTTARATDSVYDWTWPNLKLLVGGAR</sequence>
<dbReference type="KEGG" id="amog:QRX60_19900"/>
<dbReference type="Gene3D" id="3.40.50.9200">
    <property type="entry name" value="Hypothetical protein MTH538"/>
    <property type="match status" value="1"/>
</dbReference>
<evidence type="ECO:0000313" key="2">
    <source>
        <dbReference type="EMBL" id="WIY05990.1"/>
    </source>
</evidence>
<dbReference type="EMBL" id="CP127295">
    <property type="protein sequence ID" value="WIY05990.1"/>
    <property type="molecule type" value="Genomic_DNA"/>
</dbReference>
<accession>A0A9Y2JWJ7</accession>
<organism evidence="2 3">
    <name type="scientific">Amycolatopsis mongoliensis</name>
    <dbReference type="NCBI Taxonomy" id="715475"/>
    <lineage>
        <taxon>Bacteria</taxon>
        <taxon>Bacillati</taxon>
        <taxon>Actinomycetota</taxon>
        <taxon>Actinomycetes</taxon>
        <taxon>Pseudonocardiales</taxon>
        <taxon>Pseudonocardiaceae</taxon>
        <taxon>Amycolatopsis</taxon>
    </lineage>
</organism>
<protein>
    <submittedName>
        <fullName evidence="2">TIR domain-containing protein</fullName>
    </submittedName>
</protein>
<dbReference type="Proteomes" id="UP001239397">
    <property type="component" value="Chromosome"/>
</dbReference>
<evidence type="ECO:0000259" key="1">
    <source>
        <dbReference type="Pfam" id="PF08937"/>
    </source>
</evidence>
<reference evidence="2 3" key="1">
    <citation type="submission" date="2023-06" db="EMBL/GenBank/DDBJ databases">
        <authorList>
            <person name="Oyuntsetseg B."/>
            <person name="Kim S.B."/>
        </authorList>
    </citation>
    <scope>NUCLEOTIDE SEQUENCE [LARGE SCALE GENOMIC DNA]</scope>
    <source>
        <strain evidence="2 3">4-36</strain>
    </source>
</reference>
<keyword evidence="3" id="KW-1185">Reference proteome</keyword>
<evidence type="ECO:0000313" key="3">
    <source>
        <dbReference type="Proteomes" id="UP001239397"/>
    </source>
</evidence>
<dbReference type="InterPro" id="IPR036490">
    <property type="entry name" value="ThsB_TIR-like_sf"/>
</dbReference>
<dbReference type="AlphaFoldDB" id="A0A9Y2JWJ7"/>
<dbReference type="SUPFAM" id="SSF52206">
    <property type="entry name" value="Hypothetical protein MTH538"/>
    <property type="match status" value="1"/>
</dbReference>
<dbReference type="InterPro" id="IPR015032">
    <property type="entry name" value="ThsB__TIR-like_domain"/>
</dbReference>
<proteinExistence type="predicted"/>
<name>A0A9Y2JWJ7_9PSEU</name>
<gene>
    <name evidence="2" type="ORF">QRX60_19900</name>
</gene>
<feature type="domain" description="Thoeris protein ThsB TIR-like" evidence="1">
    <location>
        <begin position="6"/>
        <end position="91"/>
    </location>
</feature>
<dbReference type="Pfam" id="PF08937">
    <property type="entry name" value="ThsB_TIR"/>
    <property type="match status" value="1"/>
</dbReference>